<accession>A0A934TSR8</accession>
<name>A0A934TSR8_9BURK</name>
<comment type="caution">
    <text evidence="1">The sequence shown here is derived from an EMBL/GenBank/DDBJ whole genome shotgun (WGS) entry which is preliminary data.</text>
</comment>
<reference evidence="1" key="2">
    <citation type="submission" date="2021-01" db="EMBL/GenBank/DDBJ databases">
        <authorList>
            <person name="Kang M."/>
        </authorList>
    </citation>
    <scope>NUCLEOTIDE SEQUENCE</scope>
    <source>
        <strain evidence="1">KACC 17527</strain>
    </source>
</reference>
<dbReference type="AlphaFoldDB" id="A0A934TSR8"/>
<evidence type="ECO:0000313" key="2">
    <source>
        <dbReference type="Proteomes" id="UP000630528"/>
    </source>
</evidence>
<keyword evidence="2" id="KW-1185">Reference proteome</keyword>
<dbReference type="RefSeq" id="WP_201171180.1">
    <property type="nucleotide sequence ID" value="NZ_JAEPWM010000004.1"/>
</dbReference>
<gene>
    <name evidence="1" type="ORF">JJB11_12280</name>
</gene>
<protein>
    <submittedName>
        <fullName evidence="1">Uncharacterized protein</fullName>
    </submittedName>
</protein>
<dbReference type="EMBL" id="JAEPWM010000004">
    <property type="protein sequence ID" value="MBK6006869.1"/>
    <property type="molecule type" value="Genomic_DNA"/>
</dbReference>
<dbReference type="Proteomes" id="UP000630528">
    <property type="component" value="Unassembled WGS sequence"/>
</dbReference>
<proteinExistence type="predicted"/>
<sequence>MLHTPDSLTTDSDFSLALAIQQNVLGSRHVALTYKDDHKKWWVLHLGWYHELHHKEWDQDDLFYWVAFEALVPELAEALADQAVLMGNRLASAKVPYSIVYTPGPYFDEAMDYVRTSVGEGLTCSTFILAVFHRFGMPLLDESTWPRGRPGDARWGLKLARAIYRTTKGLGVPVRHFFEQIRQRWDLRRFRPEEVCASASIFSGGPLAFDVVEPLSKELLKELP</sequence>
<reference evidence="1" key="1">
    <citation type="journal article" date="2012" name="J. Microbiol. Biotechnol.">
        <title>Ramlibacter ginsenosidimutans sp. nov., with ginsenoside-converting activity.</title>
        <authorList>
            <person name="Wang L."/>
            <person name="An D.S."/>
            <person name="Kim S.G."/>
            <person name="Jin F.X."/>
            <person name="Kim S.C."/>
            <person name="Lee S.T."/>
            <person name="Im W.T."/>
        </authorList>
    </citation>
    <scope>NUCLEOTIDE SEQUENCE</scope>
    <source>
        <strain evidence="1">KACC 17527</strain>
    </source>
</reference>
<organism evidence="1 2">
    <name type="scientific">Ramlibacter ginsenosidimutans</name>
    <dbReference type="NCBI Taxonomy" id="502333"/>
    <lineage>
        <taxon>Bacteria</taxon>
        <taxon>Pseudomonadati</taxon>
        <taxon>Pseudomonadota</taxon>
        <taxon>Betaproteobacteria</taxon>
        <taxon>Burkholderiales</taxon>
        <taxon>Comamonadaceae</taxon>
        <taxon>Ramlibacter</taxon>
    </lineage>
</organism>
<evidence type="ECO:0000313" key="1">
    <source>
        <dbReference type="EMBL" id="MBK6006869.1"/>
    </source>
</evidence>